<keyword evidence="1" id="KW-0812">Transmembrane</keyword>
<dbReference type="EMBL" id="MT143248">
    <property type="protein sequence ID" value="QJA94634.1"/>
    <property type="molecule type" value="Genomic_DNA"/>
</dbReference>
<accession>A0A6M3LMS3</accession>
<keyword evidence="1" id="KW-1133">Transmembrane helix</keyword>
<proteinExistence type="predicted"/>
<evidence type="ECO:0000313" key="2">
    <source>
        <dbReference type="EMBL" id="QJA94634.1"/>
    </source>
</evidence>
<keyword evidence="1" id="KW-0472">Membrane</keyword>
<protein>
    <submittedName>
        <fullName evidence="2">Uncharacterized protein</fullName>
    </submittedName>
</protein>
<feature type="transmembrane region" description="Helical" evidence="1">
    <location>
        <begin position="7"/>
        <end position="30"/>
    </location>
</feature>
<gene>
    <name evidence="2" type="ORF">MM415B03801_0003</name>
</gene>
<evidence type="ECO:0000256" key="1">
    <source>
        <dbReference type="SAM" id="Phobius"/>
    </source>
</evidence>
<reference evidence="2" key="1">
    <citation type="submission" date="2020-03" db="EMBL/GenBank/DDBJ databases">
        <title>The deep terrestrial virosphere.</title>
        <authorList>
            <person name="Holmfeldt K."/>
            <person name="Nilsson E."/>
            <person name="Simone D."/>
            <person name="Lopez-Fernandez M."/>
            <person name="Wu X."/>
            <person name="de Brujin I."/>
            <person name="Lundin D."/>
            <person name="Andersson A."/>
            <person name="Bertilsson S."/>
            <person name="Dopson M."/>
        </authorList>
    </citation>
    <scope>NUCLEOTIDE SEQUENCE</scope>
    <source>
        <strain evidence="2">MM415B03801</strain>
    </source>
</reference>
<name>A0A6M3LMS3_9ZZZZ</name>
<sequence length="80" mass="9149">MSLTDKIITAYIVTIFTLGFFLAFGMPHIFPDRERTVTCTAGNHPVSSLMAWNMDNSLTGKYHWVCDEHLRLIYPRTVGK</sequence>
<organism evidence="2">
    <name type="scientific">viral metagenome</name>
    <dbReference type="NCBI Taxonomy" id="1070528"/>
    <lineage>
        <taxon>unclassified sequences</taxon>
        <taxon>metagenomes</taxon>
        <taxon>organismal metagenomes</taxon>
    </lineage>
</organism>
<dbReference type="AlphaFoldDB" id="A0A6M3LMS3"/>